<keyword evidence="2" id="KW-0067">ATP-binding</keyword>
<accession>A0AAD8TYX0</accession>
<dbReference type="Gene3D" id="1.20.1270.10">
    <property type="match status" value="1"/>
</dbReference>
<dbReference type="SUPFAM" id="SSF100920">
    <property type="entry name" value="Heat shock protein 70kD (HSP70), peptide-binding domain"/>
    <property type="match status" value="1"/>
</dbReference>
<dbReference type="GO" id="GO:0005524">
    <property type="term" value="F:ATP binding"/>
    <property type="evidence" value="ECO:0007669"/>
    <property type="project" value="UniProtKB-KW"/>
</dbReference>
<dbReference type="Proteomes" id="UP001231189">
    <property type="component" value="Unassembled WGS sequence"/>
</dbReference>
<organism evidence="3 4">
    <name type="scientific">Lolium multiflorum</name>
    <name type="common">Italian ryegrass</name>
    <name type="synonym">Lolium perenne subsp. multiflorum</name>
    <dbReference type="NCBI Taxonomy" id="4521"/>
    <lineage>
        <taxon>Eukaryota</taxon>
        <taxon>Viridiplantae</taxon>
        <taxon>Streptophyta</taxon>
        <taxon>Embryophyta</taxon>
        <taxon>Tracheophyta</taxon>
        <taxon>Spermatophyta</taxon>
        <taxon>Magnoliopsida</taxon>
        <taxon>Liliopsida</taxon>
        <taxon>Poales</taxon>
        <taxon>Poaceae</taxon>
        <taxon>BOP clade</taxon>
        <taxon>Pooideae</taxon>
        <taxon>Poodae</taxon>
        <taxon>Poeae</taxon>
        <taxon>Poeae Chloroplast Group 2 (Poeae type)</taxon>
        <taxon>Loliodinae</taxon>
        <taxon>Loliinae</taxon>
        <taxon>Lolium</taxon>
    </lineage>
</organism>
<gene>
    <name evidence="3" type="ORF">QYE76_013487</name>
</gene>
<keyword evidence="4" id="KW-1185">Reference proteome</keyword>
<evidence type="ECO:0000313" key="3">
    <source>
        <dbReference type="EMBL" id="KAK1696790.1"/>
    </source>
</evidence>
<sequence length="180" mass="20634">MTRVIPRNPTLPTKKTHVLTTFWDKRSTVTIKVFEGERSETKDCRFLGQLQLSGIPAASIWNWGRRDIEVTLEVDEYGASSGWRRRTRGRLSPEDMDRMAREGWALQARDELQAYVRSVMDVVDGKMEAAVTKARGWFDVNLVAGKEDYEENLRELVDVCYPVVSAVQQRFPGGHDDDEL</sequence>
<dbReference type="PANTHER" id="PTHR19375">
    <property type="entry name" value="HEAT SHOCK PROTEIN 70KDA"/>
    <property type="match status" value="1"/>
</dbReference>
<dbReference type="InterPro" id="IPR013126">
    <property type="entry name" value="Hsp_70_fam"/>
</dbReference>
<name>A0AAD8TYX0_LOLMU</name>
<evidence type="ECO:0000256" key="2">
    <source>
        <dbReference type="ARBA" id="ARBA00022840"/>
    </source>
</evidence>
<evidence type="ECO:0000313" key="4">
    <source>
        <dbReference type="Proteomes" id="UP001231189"/>
    </source>
</evidence>
<proteinExistence type="predicted"/>
<comment type="caution">
    <text evidence="3">The sequence shown here is derived from an EMBL/GenBank/DDBJ whole genome shotgun (WGS) entry which is preliminary data.</text>
</comment>
<dbReference type="GO" id="GO:0140662">
    <property type="term" value="F:ATP-dependent protein folding chaperone"/>
    <property type="evidence" value="ECO:0007669"/>
    <property type="project" value="InterPro"/>
</dbReference>
<dbReference type="SUPFAM" id="SSF100934">
    <property type="entry name" value="Heat shock protein 70kD (HSP70), C-terminal subdomain"/>
    <property type="match status" value="1"/>
</dbReference>
<dbReference type="Gene3D" id="2.60.34.10">
    <property type="entry name" value="Substrate Binding Domain Of DNAk, Chain A, domain 1"/>
    <property type="match status" value="1"/>
</dbReference>
<dbReference type="EMBL" id="JAUUTY010000001">
    <property type="protein sequence ID" value="KAK1696790.1"/>
    <property type="molecule type" value="Genomic_DNA"/>
</dbReference>
<protein>
    <submittedName>
        <fullName evidence="3">Uncharacterized protein</fullName>
    </submittedName>
</protein>
<keyword evidence="1" id="KW-0547">Nucleotide-binding</keyword>
<evidence type="ECO:0000256" key="1">
    <source>
        <dbReference type="ARBA" id="ARBA00022741"/>
    </source>
</evidence>
<reference evidence="3" key="1">
    <citation type="submission" date="2023-07" db="EMBL/GenBank/DDBJ databases">
        <title>A chromosome-level genome assembly of Lolium multiflorum.</title>
        <authorList>
            <person name="Chen Y."/>
            <person name="Copetti D."/>
            <person name="Kolliker R."/>
            <person name="Studer B."/>
        </authorList>
    </citation>
    <scope>NUCLEOTIDE SEQUENCE</scope>
    <source>
        <strain evidence="3">02402/16</strain>
        <tissue evidence="3">Leaf</tissue>
    </source>
</reference>
<dbReference type="Pfam" id="PF00012">
    <property type="entry name" value="HSP70"/>
    <property type="match status" value="1"/>
</dbReference>
<dbReference type="InterPro" id="IPR029048">
    <property type="entry name" value="HSP70_C_sf"/>
</dbReference>
<dbReference type="InterPro" id="IPR029047">
    <property type="entry name" value="HSP70_peptide-bd_sf"/>
</dbReference>
<dbReference type="AlphaFoldDB" id="A0AAD8TYX0"/>